<evidence type="ECO:0000313" key="2">
    <source>
        <dbReference type="Proteomes" id="UP000594095"/>
    </source>
</evidence>
<accession>A0A7L8ZKV6</accession>
<name>A0A7L8ZKV6_9CAUD</name>
<reference evidence="1 2" key="1">
    <citation type="submission" date="2020-08" db="EMBL/GenBank/DDBJ databases">
        <title>Complete genome sequence of Erwinia phage pEa_SNUABM_12.</title>
        <authorList>
            <person name="Kim S.G."/>
            <person name="Lee S.B."/>
            <person name="Park S.C."/>
        </authorList>
    </citation>
    <scope>NUCLEOTIDE SEQUENCE [LARGE SCALE GENOMIC DNA]</scope>
</reference>
<dbReference type="EMBL" id="MT939486">
    <property type="protein sequence ID" value="QOI71054.1"/>
    <property type="molecule type" value="Genomic_DNA"/>
</dbReference>
<protein>
    <submittedName>
        <fullName evidence="1">Putative prohead core scaffolding protein</fullName>
    </submittedName>
</protein>
<sequence length="154" mass="17235">MYPLFIKEEYMEIYLSGIVLKLNEPNHNGRIYSQKEVSKNISNLQTDILSGSLLSEIDPLERTTTINLDNVGGLVARLEIVNDNLESTVQILPTVRGQQLIRMLEGNGEVFLSSRGTGQIDSDGNVTNYELITVDILPFHLCDDPDKICKVIVK</sequence>
<proteinExistence type="predicted"/>
<organism evidence="1 2">
    <name type="scientific">Erwinia phage pEa_SNUABM_12</name>
    <dbReference type="NCBI Taxonomy" id="2768773"/>
    <lineage>
        <taxon>Viruses</taxon>
        <taxon>Duplodnaviria</taxon>
        <taxon>Heunggongvirae</taxon>
        <taxon>Uroviricota</taxon>
        <taxon>Caudoviricetes</taxon>
        <taxon>Eneladusvirus</taxon>
        <taxon>Eneladusvirus BF</taxon>
    </lineage>
</organism>
<evidence type="ECO:0000313" key="1">
    <source>
        <dbReference type="EMBL" id="QOI71054.1"/>
    </source>
</evidence>
<dbReference type="Proteomes" id="UP000594095">
    <property type="component" value="Genome"/>
</dbReference>
<gene>
    <name evidence="1" type="ORF">pEaSNUABM12_00116</name>
</gene>